<reference evidence="7 9" key="2">
    <citation type="submission" date="2018-03" db="EMBL/GenBank/DDBJ databases">
        <authorList>
            <person name="Fogelqvist J."/>
        </authorList>
    </citation>
    <scope>NUCLEOTIDE SEQUENCE [LARGE SCALE GENOMIC DNA]</scope>
</reference>
<dbReference type="InterPro" id="IPR000644">
    <property type="entry name" value="CBS_dom"/>
</dbReference>
<dbReference type="EMBL" id="CDSF01000106">
    <property type="protein sequence ID" value="CEP00988.1"/>
    <property type="molecule type" value="Genomic_DNA"/>
</dbReference>
<evidence type="ECO:0000256" key="4">
    <source>
        <dbReference type="PROSITE-ProRule" id="PRU00703"/>
    </source>
</evidence>
<accession>A0A0G4J030</accession>
<keyword evidence="2" id="KW-0677">Repeat</keyword>
<reference evidence="6 8" key="1">
    <citation type="submission" date="2015-02" db="EMBL/GenBank/DDBJ databases">
        <authorList>
            <person name="Chooi Y.-H."/>
        </authorList>
    </citation>
    <scope>NUCLEOTIDE SEQUENCE [LARGE SCALE GENOMIC DNA]</scope>
    <source>
        <strain evidence="6">E3</strain>
    </source>
</reference>
<organism evidence="6 8">
    <name type="scientific">Plasmodiophora brassicae</name>
    <name type="common">Clubroot disease agent</name>
    <dbReference type="NCBI Taxonomy" id="37360"/>
    <lineage>
        <taxon>Eukaryota</taxon>
        <taxon>Sar</taxon>
        <taxon>Rhizaria</taxon>
        <taxon>Endomyxa</taxon>
        <taxon>Phytomyxea</taxon>
        <taxon>Plasmodiophorida</taxon>
        <taxon>Plasmodiophoridae</taxon>
        <taxon>Plasmodiophora</taxon>
    </lineage>
</organism>
<dbReference type="OMA" id="TASIHPF"/>
<evidence type="ECO:0000259" key="5">
    <source>
        <dbReference type="PROSITE" id="PS51371"/>
    </source>
</evidence>
<dbReference type="SMART" id="SM00116">
    <property type="entry name" value="CBS"/>
    <property type="match status" value="4"/>
</dbReference>
<dbReference type="Pfam" id="PF00571">
    <property type="entry name" value="CBS"/>
    <property type="match status" value="3"/>
</dbReference>
<proteinExistence type="inferred from homology"/>
<evidence type="ECO:0000313" key="7">
    <source>
        <dbReference type="EMBL" id="SPQ95299.1"/>
    </source>
</evidence>
<sequence>MASTAGASPEPGTTAMVVDDVVNGSEAERTQAARADVQRFRDVTLDILRRSTCLDIIPDSGKVVVFDSELPIKHAFFGLVEHDIKCAPVWDSRTCDYSGMITVTDFNAILLHFYDSAEFRQSTDKFALKLGEYTVRQWNELKRGDTPLPRPKLFFTLPEDSLLDGVRVLVVRNIHRLPVMQLSPENVILCINNLQRILRFILHHIEARGQSSLLERIRVGDLPVGSFGDGCARISGSMTLIEVLKLLKRSRTPAVAIVDQQGRYVDAYSRSDVRYLAVDMTHDKFEKPIIDIVSMRENRMLTVTRRTTLDRMFSSLLSSRKHACIVLDDDRVVLGILSLSDVFQFFLENDLQPPNT</sequence>
<evidence type="ECO:0000256" key="1">
    <source>
        <dbReference type="ARBA" id="ARBA00006750"/>
    </source>
</evidence>
<keyword evidence="8" id="KW-1185">Reference proteome</keyword>
<feature type="domain" description="CBS" evidence="5">
    <location>
        <begin position="295"/>
        <end position="353"/>
    </location>
</feature>
<gene>
    <name evidence="6" type="ORF">PBRA_008300</name>
    <name evidence="7" type="ORF">PLBR_LOCUS2514</name>
</gene>
<dbReference type="EMBL" id="OVEO01000004">
    <property type="protein sequence ID" value="SPQ95299.1"/>
    <property type="molecule type" value="Genomic_DNA"/>
</dbReference>
<keyword evidence="3 4" id="KW-0129">CBS domain</keyword>
<name>A0A0G4J030_PLABS</name>
<dbReference type="PANTHER" id="PTHR13780">
    <property type="entry name" value="AMP-ACTIVATED PROTEIN KINASE, GAMMA REGULATORY SUBUNIT"/>
    <property type="match status" value="1"/>
</dbReference>
<dbReference type="Proteomes" id="UP000290189">
    <property type="component" value="Unassembled WGS sequence"/>
</dbReference>
<evidence type="ECO:0000313" key="8">
    <source>
        <dbReference type="Proteomes" id="UP000039324"/>
    </source>
</evidence>
<dbReference type="InterPro" id="IPR050511">
    <property type="entry name" value="AMPK_gamma/SDS23_families"/>
</dbReference>
<dbReference type="Proteomes" id="UP000039324">
    <property type="component" value="Unassembled WGS sequence"/>
</dbReference>
<dbReference type="Gene3D" id="3.10.580.10">
    <property type="entry name" value="CBS-domain"/>
    <property type="match status" value="2"/>
</dbReference>
<dbReference type="PANTHER" id="PTHR13780:SF35">
    <property type="entry name" value="LD22662P"/>
    <property type="match status" value="1"/>
</dbReference>
<evidence type="ECO:0000313" key="9">
    <source>
        <dbReference type="Proteomes" id="UP000290189"/>
    </source>
</evidence>
<evidence type="ECO:0000313" key="6">
    <source>
        <dbReference type="EMBL" id="CEP00988.1"/>
    </source>
</evidence>
<keyword evidence="7" id="KW-0496">Mitochondrion</keyword>
<evidence type="ECO:0000256" key="3">
    <source>
        <dbReference type="ARBA" id="ARBA00023122"/>
    </source>
</evidence>
<geneLocation type="mitochondrion" evidence="7"/>
<dbReference type="PROSITE" id="PS51371">
    <property type="entry name" value="CBS"/>
    <property type="match status" value="1"/>
</dbReference>
<dbReference type="OrthoDB" id="449052at2759"/>
<dbReference type="AlphaFoldDB" id="A0A0G4J030"/>
<evidence type="ECO:0000256" key="2">
    <source>
        <dbReference type="ARBA" id="ARBA00022737"/>
    </source>
</evidence>
<comment type="similarity">
    <text evidence="1">Belongs to the 5'-AMP-activated protein kinase gamma subunit family.</text>
</comment>
<protein>
    <recommendedName>
        <fullName evidence="5">CBS domain-containing protein</fullName>
    </recommendedName>
</protein>
<dbReference type="SUPFAM" id="SSF54631">
    <property type="entry name" value="CBS-domain pair"/>
    <property type="match status" value="2"/>
</dbReference>
<dbReference type="STRING" id="37360.A0A0G4J030"/>
<dbReference type="InterPro" id="IPR046342">
    <property type="entry name" value="CBS_dom_sf"/>
</dbReference>